<keyword evidence="1" id="KW-0812">Transmembrane</keyword>
<keyword evidence="1" id="KW-1133">Transmembrane helix</keyword>
<protein>
    <submittedName>
        <fullName evidence="2">Uncharacterized protein</fullName>
    </submittedName>
</protein>
<evidence type="ECO:0000313" key="2">
    <source>
        <dbReference type="EMBL" id="KAF7546315.1"/>
    </source>
</evidence>
<dbReference type="AlphaFoldDB" id="A0A9P5LEM0"/>
<organism evidence="2 3">
    <name type="scientific">Cylindrodendrum hubeiense</name>
    <dbReference type="NCBI Taxonomy" id="595255"/>
    <lineage>
        <taxon>Eukaryota</taxon>
        <taxon>Fungi</taxon>
        <taxon>Dikarya</taxon>
        <taxon>Ascomycota</taxon>
        <taxon>Pezizomycotina</taxon>
        <taxon>Sordariomycetes</taxon>
        <taxon>Hypocreomycetidae</taxon>
        <taxon>Hypocreales</taxon>
        <taxon>Nectriaceae</taxon>
        <taxon>Cylindrodendrum</taxon>
    </lineage>
</organism>
<comment type="caution">
    <text evidence="2">The sequence shown here is derived from an EMBL/GenBank/DDBJ whole genome shotgun (WGS) entry which is preliminary data.</text>
</comment>
<dbReference type="Proteomes" id="UP000722485">
    <property type="component" value="Unassembled WGS sequence"/>
</dbReference>
<evidence type="ECO:0000256" key="1">
    <source>
        <dbReference type="SAM" id="Phobius"/>
    </source>
</evidence>
<keyword evidence="3" id="KW-1185">Reference proteome</keyword>
<feature type="transmembrane region" description="Helical" evidence="1">
    <location>
        <begin position="42"/>
        <end position="66"/>
    </location>
</feature>
<keyword evidence="1" id="KW-0472">Membrane</keyword>
<name>A0A9P5LEM0_9HYPO</name>
<sequence>MGVPKETDQPDLGEKGDAAVDSELVSEPVPPQKIPFFRGTTFQALVVAALFFSGPGMISALGAVGAGGLKDPLLVNITNGMQYGMNCFFAFFAGVFINVLGVRGALSFGLLCFPVRGAALYCANKYKTVWFMYFASALGGLTSSVLCKVQKFNENYRVVQGAIVLSYPEPWNKGFFISTWYNSLSMGTLLGGIIALAFNTTQNTAGSISPIQKLYSDWDPVGLDWVQGDYWLSIILYIYWQYANDMYQCYVYFLIGTLSNEVEELARYTGILKTVNTAGAALGYGVQVKWNMMGAEALLCGLWFAQIIPTWFVVREVTDEEESAHASAVVASEAIAQ</sequence>
<dbReference type="InterPro" id="IPR036259">
    <property type="entry name" value="MFS_trans_sf"/>
</dbReference>
<feature type="transmembrane region" description="Helical" evidence="1">
    <location>
        <begin position="87"/>
        <end position="110"/>
    </location>
</feature>
<reference evidence="2" key="1">
    <citation type="submission" date="2020-03" db="EMBL/GenBank/DDBJ databases">
        <title>Draft Genome Sequence of Cylindrodendrum hubeiense.</title>
        <authorList>
            <person name="Buettner E."/>
            <person name="Kellner H."/>
        </authorList>
    </citation>
    <scope>NUCLEOTIDE SEQUENCE</scope>
    <source>
        <strain evidence="2">IHI 201604</strain>
    </source>
</reference>
<gene>
    <name evidence="2" type="ORF">G7Z17_g8521</name>
</gene>
<proteinExistence type="predicted"/>
<feature type="transmembrane region" description="Helical" evidence="1">
    <location>
        <begin position="130"/>
        <end position="147"/>
    </location>
</feature>
<dbReference type="SUPFAM" id="SSF103473">
    <property type="entry name" value="MFS general substrate transporter"/>
    <property type="match status" value="1"/>
</dbReference>
<evidence type="ECO:0000313" key="3">
    <source>
        <dbReference type="Proteomes" id="UP000722485"/>
    </source>
</evidence>
<dbReference type="OrthoDB" id="196103at2759"/>
<dbReference type="EMBL" id="JAANBB010000218">
    <property type="protein sequence ID" value="KAF7546315.1"/>
    <property type="molecule type" value="Genomic_DNA"/>
</dbReference>
<accession>A0A9P5LEM0</accession>